<comment type="caution">
    <text evidence="3">The sequence shown here is derived from an EMBL/GenBank/DDBJ whole genome shotgun (WGS) entry which is preliminary data.</text>
</comment>
<keyword evidence="2" id="KW-0472">Membrane</keyword>
<feature type="compositionally biased region" description="Basic and acidic residues" evidence="1">
    <location>
        <begin position="55"/>
        <end position="65"/>
    </location>
</feature>
<organism evidence="3 4">
    <name type="scientific">Araneus ventricosus</name>
    <name type="common">Orbweaver spider</name>
    <name type="synonym">Epeira ventricosa</name>
    <dbReference type="NCBI Taxonomy" id="182803"/>
    <lineage>
        <taxon>Eukaryota</taxon>
        <taxon>Metazoa</taxon>
        <taxon>Ecdysozoa</taxon>
        <taxon>Arthropoda</taxon>
        <taxon>Chelicerata</taxon>
        <taxon>Arachnida</taxon>
        <taxon>Araneae</taxon>
        <taxon>Araneomorphae</taxon>
        <taxon>Entelegynae</taxon>
        <taxon>Araneoidea</taxon>
        <taxon>Araneidae</taxon>
        <taxon>Araneus</taxon>
    </lineage>
</organism>
<gene>
    <name evidence="3" type="ORF">AVEN_92476_1</name>
</gene>
<sequence>MHLCSTKSPTGRSRFTNVTKSCYSQSAKEARNEKDNINYITLDKCKYNSKISIRGKGERPSRTGEHCSPPSLTTNNSNPMECQLSKERFRHKGGKFKQTEKHDNGASREWVSFKGTQKCGKLLIAFDALCRKSVSSLEANKKAKMAPGFGADGLQVRNPIPAKSDVVGQMSSRWYDSEARRGDGNSRAVPDFLPRPQITRSSPNSPPVALKRATNITGTEATTFVTRSIYNFWLCLFFVLKLTHNLFAFVAEE</sequence>
<keyword evidence="2" id="KW-1133">Transmembrane helix</keyword>
<proteinExistence type="predicted"/>
<keyword evidence="2" id="KW-0812">Transmembrane</keyword>
<feature type="region of interest" description="Disordered" evidence="1">
    <location>
        <begin position="177"/>
        <end position="209"/>
    </location>
</feature>
<feature type="transmembrane region" description="Helical" evidence="2">
    <location>
        <begin position="230"/>
        <end position="251"/>
    </location>
</feature>
<evidence type="ECO:0000256" key="2">
    <source>
        <dbReference type="SAM" id="Phobius"/>
    </source>
</evidence>
<dbReference type="Proteomes" id="UP000499080">
    <property type="component" value="Unassembled WGS sequence"/>
</dbReference>
<dbReference type="AlphaFoldDB" id="A0A4Y2AJ92"/>
<protein>
    <submittedName>
        <fullName evidence="3">Uncharacterized protein</fullName>
    </submittedName>
</protein>
<name>A0A4Y2AJ92_ARAVE</name>
<dbReference type="EMBL" id="BGPR01000018">
    <property type="protein sequence ID" value="GBL79255.1"/>
    <property type="molecule type" value="Genomic_DNA"/>
</dbReference>
<feature type="compositionally biased region" description="Polar residues" evidence="1">
    <location>
        <begin position="70"/>
        <end position="79"/>
    </location>
</feature>
<evidence type="ECO:0000313" key="4">
    <source>
        <dbReference type="Proteomes" id="UP000499080"/>
    </source>
</evidence>
<reference evidence="3 4" key="1">
    <citation type="journal article" date="2019" name="Sci. Rep.">
        <title>Orb-weaving spider Araneus ventricosus genome elucidates the spidroin gene catalogue.</title>
        <authorList>
            <person name="Kono N."/>
            <person name="Nakamura H."/>
            <person name="Ohtoshi R."/>
            <person name="Moran D.A.P."/>
            <person name="Shinohara A."/>
            <person name="Yoshida Y."/>
            <person name="Fujiwara M."/>
            <person name="Mori M."/>
            <person name="Tomita M."/>
            <person name="Arakawa K."/>
        </authorList>
    </citation>
    <scope>NUCLEOTIDE SEQUENCE [LARGE SCALE GENOMIC DNA]</scope>
</reference>
<keyword evidence="4" id="KW-1185">Reference proteome</keyword>
<accession>A0A4Y2AJ92</accession>
<evidence type="ECO:0000256" key="1">
    <source>
        <dbReference type="SAM" id="MobiDB-lite"/>
    </source>
</evidence>
<feature type="region of interest" description="Disordered" evidence="1">
    <location>
        <begin position="53"/>
        <end position="79"/>
    </location>
</feature>
<evidence type="ECO:0000313" key="3">
    <source>
        <dbReference type="EMBL" id="GBL79255.1"/>
    </source>
</evidence>